<dbReference type="Pfam" id="PF01722">
    <property type="entry name" value="BolA"/>
    <property type="match status" value="1"/>
</dbReference>
<reference evidence="2 3" key="1">
    <citation type="submission" date="2015-04" db="EMBL/GenBank/DDBJ databases">
        <title>Complete genome sequence of Schizopora paradoxa KUC8140, a cosmopolitan wood degrader in East Asia.</title>
        <authorList>
            <consortium name="DOE Joint Genome Institute"/>
            <person name="Min B."/>
            <person name="Park H."/>
            <person name="Jang Y."/>
            <person name="Kim J.-J."/>
            <person name="Kim K.H."/>
            <person name="Pangilinan J."/>
            <person name="Lipzen A."/>
            <person name="Riley R."/>
            <person name="Grigoriev I.V."/>
            <person name="Spatafora J.W."/>
            <person name="Choi I.-G."/>
        </authorList>
    </citation>
    <scope>NUCLEOTIDE SEQUENCE [LARGE SCALE GENOMIC DNA]</scope>
    <source>
        <strain evidence="2 3">KUC8140</strain>
    </source>
</reference>
<dbReference type="InterPro" id="IPR045115">
    <property type="entry name" value="BOL2"/>
</dbReference>
<comment type="similarity">
    <text evidence="1">Belongs to the BolA/IbaG family.</text>
</comment>
<name>A0A0H2RDB6_9AGAM</name>
<dbReference type="Gene3D" id="3.30.300.90">
    <property type="entry name" value="BolA-like"/>
    <property type="match status" value="1"/>
</dbReference>
<dbReference type="GO" id="GO:0005829">
    <property type="term" value="C:cytosol"/>
    <property type="evidence" value="ECO:0007669"/>
    <property type="project" value="TreeGrafter"/>
</dbReference>
<dbReference type="GO" id="GO:0005634">
    <property type="term" value="C:nucleus"/>
    <property type="evidence" value="ECO:0007669"/>
    <property type="project" value="TreeGrafter"/>
</dbReference>
<dbReference type="InParanoid" id="A0A0H2RDB6"/>
<dbReference type="GO" id="GO:0051537">
    <property type="term" value="F:2 iron, 2 sulfur cluster binding"/>
    <property type="evidence" value="ECO:0007669"/>
    <property type="project" value="InterPro"/>
</dbReference>
<dbReference type="SUPFAM" id="SSF82657">
    <property type="entry name" value="BolA-like"/>
    <property type="match status" value="1"/>
</dbReference>
<evidence type="ECO:0000313" key="3">
    <source>
        <dbReference type="Proteomes" id="UP000053477"/>
    </source>
</evidence>
<dbReference type="OrthoDB" id="4983at2759"/>
<dbReference type="EMBL" id="KQ086042">
    <property type="protein sequence ID" value="KLO09875.1"/>
    <property type="molecule type" value="Genomic_DNA"/>
</dbReference>
<dbReference type="PIRSF" id="PIRSF003113">
    <property type="entry name" value="BolA"/>
    <property type="match status" value="1"/>
</dbReference>
<dbReference type="InterPro" id="IPR036065">
    <property type="entry name" value="BolA-like_sf"/>
</dbReference>
<protein>
    <submittedName>
        <fullName evidence="2">Bola-like protein</fullName>
    </submittedName>
</protein>
<evidence type="ECO:0000256" key="1">
    <source>
        <dbReference type="RuleBase" id="RU003860"/>
    </source>
</evidence>
<accession>A0A0H2RDB6</accession>
<evidence type="ECO:0000313" key="2">
    <source>
        <dbReference type="EMBL" id="KLO09875.1"/>
    </source>
</evidence>
<dbReference type="PANTHER" id="PTHR12735:SF27">
    <property type="entry name" value="BOLA-LIKE PROTEIN 2"/>
    <property type="match status" value="1"/>
</dbReference>
<dbReference type="InterPro" id="IPR002634">
    <property type="entry name" value="BolA"/>
</dbReference>
<dbReference type="AlphaFoldDB" id="A0A0H2RDB6"/>
<dbReference type="GO" id="GO:0051604">
    <property type="term" value="P:protein maturation"/>
    <property type="evidence" value="ECO:0007669"/>
    <property type="project" value="InterPro"/>
</dbReference>
<dbReference type="GO" id="GO:0006879">
    <property type="term" value="P:intracellular iron ion homeostasis"/>
    <property type="evidence" value="ECO:0007669"/>
    <property type="project" value="InterPro"/>
</dbReference>
<keyword evidence="3" id="KW-1185">Reference proteome</keyword>
<organism evidence="2 3">
    <name type="scientific">Schizopora paradoxa</name>
    <dbReference type="NCBI Taxonomy" id="27342"/>
    <lineage>
        <taxon>Eukaryota</taxon>
        <taxon>Fungi</taxon>
        <taxon>Dikarya</taxon>
        <taxon>Basidiomycota</taxon>
        <taxon>Agaricomycotina</taxon>
        <taxon>Agaricomycetes</taxon>
        <taxon>Hymenochaetales</taxon>
        <taxon>Schizoporaceae</taxon>
        <taxon>Schizopora</taxon>
    </lineage>
</organism>
<dbReference type="PANTHER" id="PTHR12735">
    <property type="entry name" value="BOLA-LIKE PROTEIN-RELATED"/>
    <property type="match status" value="1"/>
</dbReference>
<dbReference type="STRING" id="27342.A0A0H2RDB6"/>
<proteinExistence type="inferred from homology"/>
<gene>
    <name evidence="2" type="ORF">SCHPADRAFT_943282</name>
</gene>
<sequence length="93" mass="10870">MTTQVTPDEIVEVLQWTFNDANDWILYPKDNSNKCGQRFIVTIVSDKFYGMKTLDRHKYVNHALASIWERIHALTQKTLTHAEYNDLVARGLM</sequence>
<dbReference type="Proteomes" id="UP000053477">
    <property type="component" value="Unassembled WGS sequence"/>
</dbReference>